<feature type="compositionally biased region" description="Polar residues" evidence="1">
    <location>
        <begin position="382"/>
        <end position="394"/>
    </location>
</feature>
<evidence type="ECO:0000256" key="1">
    <source>
        <dbReference type="SAM" id="MobiDB-lite"/>
    </source>
</evidence>
<proteinExistence type="predicted"/>
<feature type="region of interest" description="Disordered" evidence="1">
    <location>
        <begin position="382"/>
        <end position="411"/>
    </location>
</feature>
<organism evidence="2 3">
    <name type="scientific">Gloeophyllum trabeum (strain ATCC 11539 / FP-39264 / Madison 617)</name>
    <name type="common">Brown rot fungus</name>
    <dbReference type="NCBI Taxonomy" id="670483"/>
    <lineage>
        <taxon>Eukaryota</taxon>
        <taxon>Fungi</taxon>
        <taxon>Dikarya</taxon>
        <taxon>Basidiomycota</taxon>
        <taxon>Agaricomycotina</taxon>
        <taxon>Agaricomycetes</taxon>
        <taxon>Gloeophyllales</taxon>
        <taxon>Gloeophyllaceae</taxon>
        <taxon>Gloeophyllum</taxon>
    </lineage>
</organism>
<dbReference type="KEGG" id="gtr:GLOTRDRAFT_123866"/>
<evidence type="ECO:0000313" key="3">
    <source>
        <dbReference type="Proteomes" id="UP000030669"/>
    </source>
</evidence>
<dbReference type="Proteomes" id="UP000030669">
    <property type="component" value="Unassembled WGS sequence"/>
</dbReference>
<dbReference type="OrthoDB" id="3038119at2759"/>
<dbReference type="EMBL" id="KB469296">
    <property type="protein sequence ID" value="EPQ60109.1"/>
    <property type="molecule type" value="Genomic_DNA"/>
</dbReference>
<dbReference type="RefSeq" id="XP_007860586.1">
    <property type="nucleotide sequence ID" value="XM_007862395.1"/>
</dbReference>
<name>S7S2U4_GLOTA</name>
<protein>
    <submittedName>
        <fullName evidence="2">Uncharacterized protein</fullName>
    </submittedName>
</protein>
<dbReference type="AlphaFoldDB" id="S7S2U4"/>
<gene>
    <name evidence="2" type="ORF">GLOTRDRAFT_123866</name>
</gene>
<evidence type="ECO:0000313" key="2">
    <source>
        <dbReference type="EMBL" id="EPQ60109.1"/>
    </source>
</evidence>
<reference evidence="2 3" key="1">
    <citation type="journal article" date="2012" name="Science">
        <title>The Paleozoic origin of enzymatic lignin decomposition reconstructed from 31 fungal genomes.</title>
        <authorList>
            <person name="Floudas D."/>
            <person name="Binder M."/>
            <person name="Riley R."/>
            <person name="Barry K."/>
            <person name="Blanchette R.A."/>
            <person name="Henrissat B."/>
            <person name="Martinez A.T."/>
            <person name="Otillar R."/>
            <person name="Spatafora J.W."/>
            <person name="Yadav J.S."/>
            <person name="Aerts A."/>
            <person name="Benoit I."/>
            <person name="Boyd A."/>
            <person name="Carlson A."/>
            <person name="Copeland A."/>
            <person name="Coutinho P.M."/>
            <person name="de Vries R.P."/>
            <person name="Ferreira P."/>
            <person name="Findley K."/>
            <person name="Foster B."/>
            <person name="Gaskell J."/>
            <person name="Glotzer D."/>
            <person name="Gorecki P."/>
            <person name="Heitman J."/>
            <person name="Hesse C."/>
            <person name="Hori C."/>
            <person name="Igarashi K."/>
            <person name="Jurgens J.A."/>
            <person name="Kallen N."/>
            <person name="Kersten P."/>
            <person name="Kohler A."/>
            <person name="Kuees U."/>
            <person name="Kumar T.K.A."/>
            <person name="Kuo A."/>
            <person name="LaButti K."/>
            <person name="Larrondo L.F."/>
            <person name="Lindquist E."/>
            <person name="Ling A."/>
            <person name="Lombard V."/>
            <person name="Lucas S."/>
            <person name="Lundell T."/>
            <person name="Martin R."/>
            <person name="McLaughlin D.J."/>
            <person name="Morgenstern I."/>
            <person name="Morin E."/>
            <person name="Murat C."/>
            <person name="Nagy L.G."/>
            <person name="Nolan M."/>
            <person name="Ohm R.A."/>
            <person name="Patyshakuliyeva A."/>
            <person name="Rokas A."/>
            <person name="Ruiz-Duenas F.J."/>
            <person name="Sabat G."/>
            <person name="Salamov A."/>
            <person name="Samejima M."/>
            <person name="Schmutz J."/>
            <person name="Slot J.C."/>
            <person name="St John F."/>
            <person name="Stenlid J."/>
            <person name="Sun H."/>
            <person name="Sun S."/>
            <person name="Syed K."/>
            <person name="Tsang A."/>
            <person name="Wiebenga A."/>
            <person name="Young D."/>
            <person name="Pisabarro A."/>
            <person name="Eastwood D.C."/>
            <person name="Martin F."/>
            <person name="Cullen D."/>
            <person name="Grigoriev I.V."/>
            <person name="Hibbett D.S."/>
        </authorList>
    </citation>
    <scope>NUCLEOTIDE SEQUENCE [LARGE SCALE GENOMIC DNA]</scope>
    <source>
        <strain evidence="2 3">ATCC 11539</strain>
    </source>
</reference>
<dbReference type="HOGENOM" id="CLU_559030_0_0_1"/>
<accession>S7S2U4</accession>
<sequence length="488" mass="54040">MSLKRPLTSVDTHFLEVDSPGHVHKKTASASFVVENEVNSACFRTYNATQKSRPFSSGIPNRMCAELLKELEALIIPGVTTEMPPYDIRRELQRRYNVDRRLIYDWFRGKGLRVKEDRLLVSYSSPTPRRNSQQHRQITIRHCSTSSENSPVLSSSSSLSHFNRLETPSSIYASSPSLPVTRSAPGTPAIGHPRGLDISGCSEKTERPAVSWPYEASYAPDLYESPLLDTSQYDFSPVVGEDGELYYDEEYDSPWRPATLLDSLEFGAEVSPSPEDLVPLDQRPLKQEERIAVYNFISAAIGPAHGIQESVGTYGAYMKEQSGAHYDRLLAPYQKERQPIERSHLGAPPSPHSSSGTVIEGHGLHLDEVIWVPVSTIASTLHPSQALDRSSTHPPSEVGDHRSNERPLYPEPISKSRKLVFLSESYGAYSGSSSKSSVSVLSPPERRISMDEVLSSRQSARPCLVHRYEHGGKVRGGRPRTTSAGGGL</sequence>
<keyword evidence="3" id="KW-1185">Reference proteome</keyword>
<dbReference type="eggNOG" id="ENOG502SSIC">
    <property type="taxonomic scope" value="Eukaryota"/>
</dbReference>
<dbReference type="GeneID" id="19301017"/>